<comment type="caution">
    <text evidence="1">The sequence shown here is derived from an EMBL/GenBank/DDBJ whole genome shotgun (WGS) entry which is preliminary data.</text>
</comment>
<evidence type="ECO:0000313" key="1">
    <source>
        <dbReference type="EMBL" id="KAF7272895.1"/>
    </source>
</evidence>
<sequence length="83" mass="9389">MRVWYFGKSVSLVHLHANGAREQWSPTAIETDSNSKTETGLDEVVSVFREYERTPRKVSRKGVRAAKPPFADPISWITPSGDR</sequence>
<keyword evidence="2" id="KW-1185">Reference proteome</keyword>
<name>A0A834MAR8_RHYFE</name>
<gene>
    <name evidence="1" type="ORF">GWI33_014373</name>
</gene>
<accession>A0A834MAR8</accession>
<dbReference type="AlphaFoldDB" id="A0A834MAR8"/>
<proteinExistence type="predicted"/>
<dbReference type="EMBL" id="JAACXV010013659">
    <property type="protein sequence ID" value="KAF7272895.1"/>
    <property type="molecule type" value="Genomic_DNA"/>
</dbReference>
<reference evidence="1" key="1">
    <citation type="submission" date="2020-08" db="EMBL/GenBank/DDBJ databases">
        <title>Genome sequencing and assembly of the red palm weevil Rhynchophorus ferrugineus.</title>
        <authorList>
            <person name="Dias G.B."/>
            <person name="Bergman C.M."/>
            <person name="Manee M."/>
        </authorList>
    </citation>
    <scope>NUCLEOTIDE SEQUENCE</scope>
    <source>
        <strain evidence="1">AA-2017</strain>
        <tissue evidence="1">Whole larva</tissue>
    </source>
</reference>
<dbReference type="Proteomes" id="UP000625711">
    <property type="component" value="Unassembled WGS sequence"/>
</dbReference>
<evidence type="ECO:0000313" key="2">
    <source>
        <dbReference type="Proteomes" id="UP000625711"/>
    </source>
</evidence>
<protein>
    <submittedName>
        <fullName evidence="1">Uncharacterized protein</fullName>
    </submittedName>
</protein>
<organism evidence="1 2">
    <name type="scientific">Rhynchophorus ferrugineus</name>
    <name type="common">Red palm weevil</name>
    <name type="synonym">Curculio ferrugineus</name>
    <dbReference type="NCBI Taxonomy" id="354439"/>
    <lineage>
        <taxon>Eukaryota</taxon>
        <taxon>Metazoa</taxon>
        <taxon>Ecdysozoa</taxon>
        <taxon>Arthropoda</taxon>
        <taxon>Hexapoda</taxon>
        <taxon>Insecta</taxon>
        <taxon>Pterygota</taxon>
        <taxon>Neoptera</taxon>
        <taxon>Endopterygota</taxon>
        <taxon>Coleoptera</taxon>
        <taxon>Polyphaga</taxon>
        <taxon>Cucujiformia</taxon>
        <taxon>Curculionidae</taxon>
        <taxon>Dryophthorinae</taxon>
        <taxon>Rhynchophorus</taxon>
    </lineage>
</organism>